<reference evidence="1" key="1">
    <citation type="journal article" date="2022" name="bioRxiv">
        <title>Deciphering the potential niche of two novel black yeast fungi from a biological soil crust based on their genomes, phenotypes, and melanin regulation.</title>
        <authorList>
            <consortium name="DOE Joint Genome Institute"/>
            <person name="Carr E.C."/>
            <person name="Barton Q."/>
            <person name="Grambo S."/>
            <person name="Sullivan M."/>
            <person name="Renfro C.M."/>
            <person name="Kuo A."/>
            <person name="Pangilinan J."/>
            <person name="Lipzen A."/>
            <person name="Keymanesh K."/>
            <person name="Savage E."/>
            <person name="Barry K."/>
            <person name="Grigoriev I.V."/>
            <person name="Riekhof W.R."/>
            <person name="Harris S.S."/>
        </authorList>
    </citation>
    <scope>NUCLEOTIDE SEQUENCE</scope>
    <source>
        <strain evidence="1">JF 03-4F</strain>
    </source>
</reference>
<evidence type="ECO:0000313" key="1">
    <source>
        <dbReference type="EMBL" id="KAI1617781.1"/>
    </source>
</evidence>
<name>A0AAN6IHI1_9EURO</name>
<gene>
    <name evidence="1" type="ORF">EDD36DRAFT_424961</name>
</gene>
<dbReference type="AlphaFoldDB" id="A0AAN6IHI1"/>
<accession>A0AAN6IHI1</accession>
<comment type="caution">
    <text evidence="1">The sequence shown here is derived from an EMBL/GenBank/DDBJ whole genome shotgun (WGS) entry which is preliminary data.</text>
</comment>
<dbReference type="Proteomes" id="UP001203852">
    <property type="component" value="Unassembled WGS sequence"/>
</dbReference>
<evidence type="ECO:0000313" key="2">
    <source>
        <dbReference type="Proteomes" id="UP001203852"/>
    </source>
</evidence>
<sequence length="249" mass="27716">MSVVDLTMQLPFQAHVKHDPRSASSVLALADALDSCDDEYLRKCIPLLGGTMLVLALNSESNLSYTGSLMILHMFELGCLGGLHHSPYVWGHMDFAFCRAEPKLCQQGVLLPAMTKRVTELLKCRRPGLGGLIISTAKERDLYVKAGEHHLAMEDQNLLIVSPDGDIAFLRPPFFRLELLSPMPDGAEGPAMVFEDALMLGTCTLPISTNETDCLRTLHRLESCLNRLSHRFDAEERRAAREIEMIDPR</sequence>
<protein>
    <submittedName>
        <fullName evidence="1">Uncharacterized protein</fullName>
    </submittedName>
</protein>
<keyword evidence="2" id="KW-1185">Reference proteome</keyword>
<dbReference type="EMBL" id="MU404350">
    <property type="protein sequence ID" value="KAI1617781.1"/>
    <property type="molecule type" value="Genomic_DNA"/>
</dbReference>
<organism evidence="1 2">
    <name type="scientific">Exophiala viscosa</name>
    <dbReference type="NCBI Taxonomy" id="2486360"/>
    <lineage>
        <taxon>Eukaryota</taxon>
        <taxon>Fungi</taxon>
        <taxon>Dikarya</taxon>
        <taxon>Ascomycota</taxon>
        <taxon>Pezizomycotina</taxon>
        <taxon>Eurotiomycetes</taxon>
        <taxon>Chaetothyriomycetidae</taxon>
        <taxon>Chaetothyriales</taxon>
        <taxon>Herpotrichiellaceae</taxon>
        <taxon>Exophiala</taxon>
    </lineage>
</organism>
<proteinExistence type="predicted"/>